<dbReference type="InterPro" id="IPR025736">
    <property type="entry name" value="PucR_C-HTH_dom"/>
</dbReference>
<evidence type="ECO:0000313" key="6">
    <source>
        <dbReference type="Proteomes" id="UP000569914"/>
    </source>
</evidence>
<reference evidence="5 6" key="1">
    <citation type="submission" date="2020-07" db="EMBL/GenBank/DDBJ databases">
        <title>Sequencing the genomes of 1000 actinobacteria strains.</title>
        <authorList>
            <person name="Klenk H.-P."/>
        </authorList>
    </citation>
    <scope>NUCLEOTIDE SEQUENCE [LARGE SCALE GENOMIC DNA]</scope>
    <source>
        <strain evidence="5 6">DSM 22083</strain>
    </source>
</reference>
<protein>
    <recommendedName>
        <fullName evidence="7">PucR C-terminal helix-turn-helix domain-containing protein</fullName>
    </recommendedName>
</protein>
<comment type="caution">
    <text evidence="5">The sequence shown here is derived from an EMBL/GenBank/DDBJ whole genome shotgun (WGS) entry which is preliminary data.</text>
</comment>
<evidence type="ECO:0000256" key="1">
    <source>
        <dbReference type="ARBA" id="ARBA00006754"/>
    </source>
</evidence>
<organism evidence="5 6">
    <name type="scientific">Microlunatus parietis</name>
    <dbReference type="NCBI Taxonomy" id="682979"/>
    <lineage>
        <taxon>Bacteria</taxon>
        <taxon>Bacillati</taxon>
        <taxon>Actinomycetota</taxon>
        <taxon>Actinomycetes</taxon>
        <taxon>Propionibacteriales</taxon>
        <taxon>Propionibacteriaceae</taxon>
        <taxon>Microlunatus</taxon>
    </lineage>
</organism>
<dbReference type="Pfam" id="PF17853">
    <property type="entry name" value="GGDEF_2"/>
    <property type="match status" value="1"/>
</dbReference>
<evidence type="ECO:0000259" key="4">
    <source>
        <dbReference type="Pfam" id="PF17853"/>
    </source>
</evidence>
<evidence type="ECO:0000259" key="3">
    <source>
        <dbReference type="Pfam" id="PF14361"/>
    </source>
</evidence>
<feature type="domain" description="RsbT co-antagonist protein RsbRD N-terminal" evidence="3">
    <location>
        <begin position="18"/>
        <end position="154"/>
    </location>
</feature>
<evidence type="ECO:0008006" key="7">
    <source>
        <dbReference type="Google" id="ProtNLM"/>
    </source>
</evidence>
<evidence type="ECO:0000313" key="5">
    <source>
        <dbReference type="EMBL" id="NYE74970.1"/>
    </source>
</evidence>
<comment type="similarity">
    <text evidence="1">Belongs to the CdaR family.</text>
</comment>
<keyword evidence="6" id="KW-1185">Reference proteome</keyword>
<name>A0A7Y9LFG7_9ACTN</name>
<dbReference type="AlphaFoldDB" id="A0A7Y9LFG7"/>
<sequence length="389" mass="42124">MSNTRITEVAQWLEAGVPRFVEEIIAATLEQIPIYGREKLVSRDQLRQSLEHNLGFLVAALGPEGGPTDLTAARATGRRRAEQGMPLPEVLQVYRLAYAILWRALLDERRRFATDVLLEAAGTIWRVIDETSLAVTESYRETTAQLLRAQQRRRSALVEALLTGGPGSAAGPWEAAALLGLPPDGRAVVVVAETRGLAEESLPEIERRLAAAGIDSGWRLTPSLQMGVVAVKDGQYEPFLDILRDSAAARTGVSPLYRKLSESPRAFRLARAALVMLPSGSGGVRVFSPSPLAAVLAAEPAEGARLADLVLGPVLAQSSEDRDVLLDTLEAFVTHSGSAEKAAADLHCHANTVRYRLRRLQELTGRSPSDPQDLTELTGALYAVRHTPR</sequence>
<accession>A0A7Y9LFG7</accession>
<feature type="domain" description="CdaR GGDEF-like" evidence="4">
    <location>
        <begin position="173"/>
        <end position="274"/>
    </location>
</feature>
<gene>
    <name evidence="5" type="ORF">BKA15_006299</name>
</gene>
<dbReference type="RefSeq" id="WP_179757553.1">
    <property type="nucleotide sequence ID" value="NZ_JACCBU010000001.1"/>
</dbReference>
<dbReference type="InterPro" id="IPR042070">
    <property type="entry name" value="PucR_C-HTH_sf"/>
</dbReference>
<dbReference type="Proteomes" id="UP000569914">
    <property type="component" value="Unassembled WGS sequence"/>
</dbReference>
<dbReference type="InterPro" id="IPR025751">
    <property type="entry name" value="RsbRD_N_dom"/>
</dbReference>
<feature type="domain" description="PucR C-terminal helix-turn-helix" evidence="2">
    <location>
        <begin position="325"/>
        <end position="382"/>
    </location>
</feature>
<dbReference type="Gene3D" id="1.10.10.2840">
    <property type="entry name" value="PucR C-terminal helix-turn-helix domain"/>
    <property type="match status" value="1"/>
</dbReference>
<dbReference type="Pfam" id="PF13556">
    <property type="entry name" value="HTH_30"/>
    <property type="match status" value="1"/>
</dbReference>
<dbReference type="PANTHER" id="PTHR33744:SF1">
    <property type="entry name" value="DNA-BINDING TRANSCRIPTIONAL ACTIVATOR ADER"/>
    <property type="match status" value="1"/>
</dbReference>
<evidence type="ECO:0000259" key="2">
    <source>
        <dbReference type="Pfam" id="PF13556"/>
    </source>
</evidence>
<dbReference type="InterPro" id="IPR051448">
    <property type="entry name" value="CdaR-like_regulators"/>
</dbReference>
<dbReference type="Pfam" id="PF14361">
    <property type="entry name" value="RsbRD_N"/>
    <property type="match status" value="1"/>
</dbReference>
<dbReference type="InterPro" id="IPR041522">
    <property type="entry name" value="CdaR_GGDEF"/>
</dbReference>
<dbReference type="EMBL" id="JACCBU010000001">
    <property type="protein sequence ID" value="NYE74970.1"/>
    <property type="molecule type" value="Genomic_DNA"/>
</dbReference>
<dbReference type="PANTHER" id="PTHR33744">
    <property type="entry name" value="CARBOHYDRATE DIACID REGULATOR"/>
    <property type="match status" value="1"/>
</dbReference>
<proteinExistence type="inferred from homology"/>